<dbReference type="InterPro" id="IPR050834">
    <property type="entry name" value="Glycosyltransf_2"/>
</dbReference>
<dbReference type="RefSeq" id="WP_133504610.1">
    <property type="nucleotide sequence ID" value="NZ_SNXC01000014.1"/>
</dbReference>
<organism evidence="4 5">
    <name type="scientific">Marinomonas balearica</name>
    <dbReference type="NCBI Taxonomy" id="491947"/>
    <lineage>
        <taxon>Bacteria</taxon>
        <taxon>Pseudomonadati</taxon>
        <taxon>Pseudomonadota</taxon>
        <taxon>Gammaproteobacteria</taxon>
        <taxon>Oceanospirillales</taxon>
        <taxon>Oceanospirillaceae</taxon>
        <taxon>Marinomonas</taxon>
    </lineage>
</organism>
<dbReference type="OrthoDB" id="9801954at2"/>
<dbReference type="PANTHER" id="PTHR43685">
    <property type="entry name" value="GLYCOSYLTRANSFERASE"/>
    <property type="match status" value="1"/>
</dbReference>
<comment type="caution">
    <text evidence="4">The sequence shown here is derived from an EMBL/GenBank/DDBJ whole genome shotgun (WGS) entry which is preliminary data.</text>
</comment>
<dbReference type="Gene3D" id="3.90.550.10">
    <property type="entry name" value="Spore Coat Polysaccharide Biosynthesis Protein SpsA, Chain A"/>
    <property type="match status" value="1"/>
</dbReference>
<name>A0A4R6M4T6_9GAMM</name>
<keyword evidence="5" id="KW-1185">Reference proteome</keyword>
<reference evidence="4 5" key="1">
    <citation type="submission" date="2019-03" db="EMBL/GenBank/DDBJ databases">
        <title>Genomic Encyclopedia of Type Strains, Phase III (KMG-III): the genomes of soil and plant-associated and newly described type strains.</title>
        <authorList>
            <person name="Whitman W."/>
        </authorList>
    </citation>
    <scope>NUCLEOTIDE SEQUENCE [LARGE SCALE GENOMIC DNA]</scope>
    <source>
        <strain evidence="4 5">CECT 7378</strain>
    </source>
</reference>
<evidence type="ECO:0000259" key="2">
    <source>
        <dbReference type="Pfam" id="PF00535"/>
    </source>
</evidence>
<dbReference type="SUPFAM" id="SSF53448">
    <property type="entry name" value="Nucleotide-diphospho-sugar transferases"/>
    <property type="match status" value="1"/>
</dbReference>
<protein>
    <submittedName>
        <fullName evidence="4">Glycosyltransferase involved in cell wall biosynthesis</fullName>
    </submittedName>
</protein>
<dbReference type="Pfam" id="PF00535">
    <property type="entry name" value="Glycos_transf_2"/>
    <property type="match status" value="1"/>
</dbReference>
<dbReference type="EMBL" id="SNXC01000014">
    <property type="protein sequence ID" value="TDO96313.1"/>
    <property type="molecule type" value="Genomic_DNA"/>
</dbReference>
<sequence>MKVSLIVTTYNWKDALSVTLNSILSQKIMPFEVIVADDGSREDTKEVVDSFILKFTIPLIHSWQEDCGFRLAASRNKAIAKASGDYIVIVDGDMYLPPKFIESHIKNAKKGHFVQGGRVLLGEEVSENLLLKGVRPCIFSKGIRNRHNMIDSLILSRIFTTIRNNDRSTRGCNFALWREDAIRVNGYNEAFEGWGREDSEMVVRLLNAGLSRLYLKFKAVGYHIYHSENSRAQLQINNDIYLKTVSENLSFCKKGVSEYL</sequence>
<dbReference type="InterPro" id="IPR029044">
    <property type="entry name" value="Nucleotide-diphossugar_trans"/>
</dbReference>
<dbReference type="Pfam" id="PF02709">
    <property type="entry name" value="Glyco_transf_7C"/>
    <property type="match status" value="1"/>
</dbReference>
<evidence type="ECO:0000256" key="1">
    <source>
        <dbReference type="ARBA" id="ARBA00022679"/>
    </source>
</evidence>
<dbReference type="Proteomes" id="UP000294656">
    <property type="component" value="Unassembled WGS sequence"/>
</dbReference>
<evidence type="ECO:0000313" key="5">
    <source>
        <dbReference type="Proteomes" id="UP000294656"/>
    </source>
</evidence>
<dbReference type="CDD" id="cd06420">
    <property type="entry name" value="GT2_Chondriotin_Pol_N"/>
    <property type="match status" value="1"/>
</dbReference>
<feature type="domain" description="Glycosyltransferase 2-like" evidence="2">
    <location>
        <begin position="4"/>
        <end position="134"/>
    </location>
</feature>
<accession>A0A4R6M4T6</accession>
<feature type="domain" description="Galactosyltransferase C-terminal" evidence="3">
    <location>
        <begin position="163"/>
        <end position="226"/>
    </location>
</feature>
<keyword evidence="1 4" id="KW-0808">Transferase</keyword>
<dbReference type="InterPro" id="IPR001173">
    <property type="entry name" value="Glyco_trans_2-like"/>
</dbReference>
<dbReference type="GO" id="GO:0016740">
    <property type="term" value="F:transferase activity"/>
    <property type="evidence" value="ECO:0007669"/>
    <property type="project" value="UniProtKB-KW"/>
</dbReference>
<dbReference type="PANTHER" id="PTHR43685:SF3">
    <property type="entry name" value="SLR2126 PROTEIN"/>
    <property type="match status" value="1"/>
</dbReference>
<dbReference type="InterPro" id="IPR027791">
    <property type="entry name" value="Galactosyl_T_C"/>
</dbReference>
<evidence type="ECO:0000259" key="3">
    <source>
        <dbReference type="Pfam" id="PF02709"/>
    </source>
</evidence>
<gene>
    <name evidence="4" type="ORF">DFP79_2886</name>
</gene>
<evidence type="ECO:0000313" key="4">
    <source>
        <dbReference type="EMBL" id="TDO96313.1"/>
    </source>
</evidence>
<proteinExistence type="predicted"/>
<dbReference type="AlphaFoldDB" id="A0A4R6M4T6"/>